<dbReference type="AlphaFoldDB" id="A0A813KMY9"/>
<evidence type="ECO:0000313" key="2">
    <source>
        <dbReference type="EMBL" id="CAE8708892.1"/>
    </source>
</evidence>
<protein>
    <submittedName>
        <fullName evidence="2">Uncharacterized protein</fullName>
    </submittedName>
</protein>
<feature type="region of interest" description="Disordered" evidence="1">
    <location>
        <begin position="13"/>
        <end position="100"/>
    </location>
</feature>
<sequence>MSERAFQKAAVLGGFRMAPGGRPWSITPSTPQASVASSPPLAAAKAPAPQSQSQEGGTSSARSSPTSKLGARSAALSTGPLQSMSPRFPPSKTLGEFSEL</sequence>
<comment type="caution">
    <text evidence="2">The sequence shown here is derived from an EMBL/GenBank/DDBJ whole genome shotgun (WGS) entry which is preliminary data.</text>
</comment>
<accession>A0A813KMY9</accession>
<name>A0A813KMY9_POLGL</name>
<feature type="non-terminal residue" evidence="2">
    <location>
        <position position="1"/>
    </location>
</feature>
<dbReference type="Proteomes" id="UP000626109">
    <property type="component" value="Unassembled WGS sequence"/>
</dbReference>
<feature type="compositionally biased region" description="Low complexity" evidence="1">
    <location>
        <begin position="31"/>
        <end position="54"/>
    </location>
</feature>
<feature type="compositionally biased region" description="Polar residues" evidence="1">
    <location>
        <begin position="75"/>
        <end position="85"/>
    </location>
</feature>
<evidence type="ECO:0000256" key="1">
    <source>
        <dbReference type="SAM" id="MobiDB-lite"/>
    </source>
</evidence>
<reference evidence="2" key="1">
    <citation type="submission" date="2021-02" db="EMBL/GenBank/DDBJ databases">
        <authorList>
            <person name="Dougan E. K."/>
            <person name="Rhodes N."/>
            <person name="Thang M."/>
            <person name="Chan C."/>
        </authorList>
    </citation>
    <scope>NUCLEOTIDE SEQUENCE</scope>
</reference>
<feature type="compositionally biased region" description="Polar residues" evidence="1">
    <location>
        <begin position="55"/>
        <end position="67"/>
    </location>
</feature>
<evidence type="ECO:0000313" key="3">
    <source>
        <dbReference type="Proteomes" id="UP000626109"/>
    </source>
</evidence>
<proteinExistence type="predicted"/>
<gene>
    <name evidence="2" type="ORF">PGLA2088_LOCUS35157</name>
</gene>
<organism evidence="2 3">
    <name type="scientific">Polarella glacialis</name>
    <name type="common">Dinoflagellate</name>
    <dbReference type="NCBI Taxonomy" id="89957"/>
    <lineage>
        <taxon>Eukaryota</taxon>
        <taxon>Sar</taxon>
        <taxon>Alveolata</taxon>
        <taxon>Dinophyceae</taxon>
        <taxon>Suessiales</taxon>
        <taxon>Suessiaceae</taxon>
        <taxon>Polarella</taxon>
    </lineage>
</organism>
<dbReference type="EMBL" id="CAJNNW010031757">
    <property type="protein sequence ID" value="CAE8708892.1"/>
    <property type="molecule type" value="Genomic_DNA"/>
</dbReference>